<evidence type="ECO:0000256" key="3">
    <source>
        <dbReference type="ARBA" id="ARBA00011918"/>
    </source>
</evidence>
<dbReference type="GO" id="GO:0032259">
    <property type="term" value="P:methylation"/>
    <property type="evidence" value="ECO:0007669"/>
    <property type="project" value="UniProtKB-KW"/>
</dbReference>
<gene>
    <name evidence="10" type="ORF">ENP94_06565</name>
    <name evidence="11" type="ORF">ENS16_02215</name>
</gene>
<evidence type="ECO:0000256" key="1">
    <source>
        <dbReference type="ARBA" id="ARBA00001286"/>
    </source>
</evidence>
<evidence type="ECO:0000256" key="4">
    <source>
        <dbReference type="ARBA" id="ARBA00022603"/>
    </source>
</evidence>
<dbReference type="CDD" id="cd06445">
    <property type="entry name" value="ATase"/>
    <property type="match status" value="1"/>
</dbReference>
<accession>A0A7C3EGG7</accession>
<dbReference type="InterPro" id="IPR001497">
    <property type="entry name" value="MethylDNA_cys_MeTrfase_AS"/>
</dbReference>
<evidence type="ECO:0000256" key="8">
    <source>
        <dbReference type="ARBA" id="ARBA00049348"/>
    </source>
</evidence>
<evidence type="ECO:0000313" key="11">
    <source>
        <dbReference type="EMBL" id="HFJ53490.1"/>
    </source>
</evidence>
<keyword evidence="6" id="KW-0227">DNA damage</keyword>
<dbReference type="SUPFAM" id="SSF46767">
    <property type="entry name" value="Methylated DNA-protein cysteine methyltransferase, C-terminal domain"/>
    <property type="match status" value="1"/>
</dbReference>
<keyword evidence="5" id="KW-0808">Transferase</keyword>
<keyword evidence="4" id="KW-0489">Methyltransferase</keyword>
<dbReference type="GO" id="GO:0003908">
    <property type="term" value="F:methylated-DNA-[protein]-cysteine S-methyltransferase activity"/>
    <property type="evidence" value="ECO:0007669"/>
    <property type="project" value="UniProtKB-EC"/>
</dbReference>
<evidence type="ECO:0000259" key="9">
    <source>
        <dbReference type="Pfam" id="PF01035"/>
    </source>
</evidence>
<dbReference type="GO" id="GO:0006281">
    <property type="term" value="P:DNA repair"/>
    <property type="evidence" value="ECO:0007669"/>
    <property type="project" value="UniProtKB-KW"/>
</dbReference>
<dbReference type="PANTHER" id="PTHR10815:SF13">
    <property type="entry name" value="METHYLATED-DNA--PROTEIN-CYSTEINE METHYLTRANSFERASE"/>
    <property type="match status" value="1"/>
</dbReference>
<evidence type="ECO:0000256" key="7">
    <source>
        <dbReference type="ARBA" id="ARBA00023204"/>
    </source>
</evidence>
<dbReference type="EC" id="2.1.1.63" evidence="3"/>
<dbReference type="NCBIfam" id="TIGR00589">
    <property type="entry name" value="ogt"/>
    <property type="match status" value="1"/>
</dbReference>
<proteinExistence type="inferred from homology"/>
<keyword evidence="7" id="KW-0234">DNA repair</keyword>
<sequence length="177" mass="19518">MTDTTVTPAGAGWTEVLLDFGWVRVQHDRKLIRQVVLGGPVQGRSDPWMADLLHQVWYYGLNGLDLKFDLAGLSRFARRILAVCAQIRFGEVKTYGALAQAAGYPGAARAVGQVMAYNRFAIFFPCHRVVGADGRLGGFTGGTGLKRRLLELEGWQIEGRGVNARLLKSRNQVCRGR</sequence>
<dbReference type="InterPro" id="IPR036388">
    <property type="entry name" value="WH-like_DNA-bd_sf"/>
</dbReference>
<name>A0A7C3EGG7_UNCW3</name>
<comment type="caution">
    <text evidence="11">The sequence shown here is derived from an EMBL/GenBank/DDBJ whole genome shotgun (WGS) entry which is preliminary data.</text>
</comment>
<comment type="catalytic activity">
    <reaction evidence="8">
        <text>a 6-O-methyl-2'-deoxyguanosine in DNA + L-cysteinyl-[protein] = S-methyl-L-cysteinyl-[protein] + a 2'-deoxyguanosine in DNA</text>
        <dbReference type="Rhea" id="RHEA:24000"/>
        <dbReference type="Rhea" id="RHEA-COMP:10131"/>
        <dbReference type="Rhea" id="RHEA-COMP:10132"/>
        <dbReference type="Rhea" id="RHEA-COMP:11367"/>
        <dbReference type="Rhea" id="RHEA-COMP:11368"/>
        <dbReference type="ChEBI" id="CHEBI:29950"/>
        <dbReference type="ChEBI" id="CHEBI:82612"/>
        <dbReference type="ChEBI" id="CHEBI:85445"/>
        <dbReference type="ChEBI" id="CHEBI:85448"/>
        <dbReference type="EC" id="2.1.1.63"/>
    </reaction>
</comment>
<dbReference type="InterPro" id="IPR036217">
    <property type="entry name" value="MethylDNA_cys_MeTrfase_DNAb"/>
</dbReference>
<dbReference type="EMBL" id="DSTU01000004">
    <property type="protein sequence ID" value="HFJ53490.1"/>
    <property type="molecule type" value="Genomic_DNA"/>
</dbReference>
<dbReference type="Pfam" id="PF01035">
    <property type="entry name" value="DNA_binding_1"/>
    <property type="match status" value="1"/>
</dbReference>
<evidence type="ECO:0000256" key="2">
    <source>
        <dbReference type="ARBA" id="ARBA00008711"/>
    </source>
</evidence>
<dbReference type="PANTHER" id="PTHR10815">
    <property type="entry name" value="METHYLATED-DNA--PROTEIN-CYSTEINE METHYLTRANSFERASE"/>
    <property type="match status" value="1"/>
</dbReference>
<feature type="domain" description="Methylated-DNA-[protein]-cysteine S-methyltransferase DNA binding" evidence="9">
    <location>
        <begin position="76"/>
        <end position="154"/>
    </location>
</feature>
<dbReference type="InterPro" id="IPR014048">
    <property type="entry name" value="MethylDNA_cys_MeTrfase_DNA-bd"/>
</dbReference>
<evidence type="ECO:0000256" key="6">
    <source>
        <dbReference type="ARBA" id="ARBA00022763"/>
    </source>
</evidence>
<comment type="similarity">
    <text evidence="2">Belongs to the MGMT family.</text>
</comment>
<evidence type="ECO:0000313" key="10">
    <source>
        <dbReference type="EMBL" id="HEA87651.1"/>
    </source>
</evidence>
<dbReference type="EMBL" id="DSLG01000008">
    <property type="protein sequence ID" value="HEA87651.1"/>
    <property type="molecule type" value="Genomic_DNA"/>
</dbReference>
<organism evidence="11">
    <name type="scientific">candidate division WOR-3 bacterium</name>
    <dbReference type="NCBI Taxonomy" id="2052148"/>
    <lineage>
        <taxon>Bacteria</taxon>
        <taxon>Bacteria division WOR-3</taxon>
    </lineage>
</organism>
<evidence type="ECO:0000256" key="5">
    <source>
        <dbReference type="ARBA" id="ARBA00022679"/>
    </source>
</evidence>
<comment type="catalytic activity">
    <reaction evidence="1">
        <text>a 4-O-methyl-thymidine in DNA + L-cysteinyl-[protein] = a thymidine in DNA + S-methyl-L-cysteinyl-[protein]</text>
        <dbReference type="Rhea" id="RHEA:53428"/>
        <dbReference type="Rhea" id="RHEA-COMP:10131"/>
        <dbReference type="Rhea" id="RHEA-COMP:10132"/>
        <dbReference type="Rhea" id="RHEA-COMP:13555"/>
        <dbReference type="Rhea" id="RHEA-COMP:13556"/>
        <dbReference type="ChEBI" id="CHEBI:29950"/>
        <dbReference type="ChEBI" id="CHEBI:82612"/>
        <dbReference type="ChEBI" id="CHEBI:137386"/>
        <dbReference type="ChEBI" id="CHEBI:137387"/>
        <dbReference type="EC" id="2.1.1.63"/>
    </reaction>
</comment>
<dbReference type="FunFam" id="1.10.10.10:FF:000214">
    <property type="entry name" value="Methylated-DNA--protein-cysteine methyltransferase"/>
    <property type="match status" value="1"/>
</dbReference>
<dbReference type="AlphaFoldDB" id="A0A7C3EGG7"/>
<dbReference type="PROSITE" id="PS00374">
    <property type="entry name" value="MGMT"/>
    <property type="match status" value="1"/>
</dbReference>
<protein>
    <recommendedName>
        <fullName evidence="3">methylated-DNA--[protein]-cysteine S-methyltransferase</fullName>
        <ecNumber evidence="3">2.1.1.63</ecNumber>
    </recommendedName>
</protein>
<dbReference type="Gene3D" id="1.10.10.10">
    <property type="entry name" value="Winged helix-like DNA-binding domain superfamily/Winged helix DNA-binding domain"/>
    <property type="match status" value="1"/>
</dbReference>
<reference evidence="11" key="1">
    <citation type="journal article" date="2020" name="mSystems">
        <title>Genome- and Community-Level Interaction Insights into Carbon Utilization and Element Cycling Functions of Hydrothermarchaeota in Hydrothermal Sediment.</title>
        <authorList>
            <person name="Zhou Z."/>
            <person name="Liu Y."/>
            <person name="Xu W."/>
            <person name="Pan J."/>
            <person name="Luo Z.H."/>
            <person name="Li M."/>
        </authorList>
    </citation>
    <scope>NUCLEOTIDE SEQUENCE [LARGE SCALE GENOMIC DNA]</scope>
    <source>
        <strain evidence="10">SpSt-265</strain>
        <strain evidence="11">SpSt-465</strain>
    </source>
</reference>